<dbReference type="EMBL" id="BAABRR010000002">
    <property type="protein sequence ID" value="GAA5518020.1"/>
    <property type="molecule type" value="Genomic_DNA"/>
</dbReference>
<feature type="transmembrane region" description="Helical" evidence="6">
    <location>
        <begin position="157"/>
        <end position="176"/>
    </location>
</feature>
<dbReference type="CDD" id="cd06580">
    <property type="entry name" value="TM_PBP1_transp_TpRbsC_like"/>
    <property type="match status" value="1"/>
</dbReference>
<dbReference type="Pfam" id="PF02653">
    <property type="entry name" value="BPD_transp_2"/>
    <property type="match status" value="1"/>
</dbReference>
<feature type="transmembrane region" description="Helical" evidence="6">
    <location>
        <begin position="30"/>
        <end position="52"/>
    </location>
</feature>
<keyword evidence="3 6" id="KW-0812">Transmembrane</keyword>
<evidence type="ECO:0000313" key="7">
    <source>
        <dbReference type="EMBL" id="GAA5518020.1"/>
    </source>
</evidence>
<proteinExistence type="predicted"/>
<feature type="transmembrane region" description="Helical" evidence="6">
    <location>
        <begin position="239"/>
        <end position="259"/>
    </location>
</feature>
<feature type="transmembrane region" description="Helical" evidence="6">
    <location>
        <begin position="188"/>
        <end position="207"/>
    </location>
</feature>
<keyword evidence="8" id="KW-1185">Reference proteome</keyword>
<dbReference type="Proteomes" id="UP001426770">
    <property type="component" value="Unassembled WGS sequence"/>
</dbReference>
<dbReference type="PANTHER" id="PTHR47089">
    <property type="entry name" value="ABC TRANSPORTER, PERMEASE PROTEIN"/>
    <property type="match status" value="1"/>
</dbReference>
<gene>
    <name evidence="7" type="ORF">Lsed01_00437</name>
</gene>
<name>A0ABP9WDW1_9MICO</name>
<comment type="caution">
    <text evidence="7">The sequence shown here is derived from an EMBL/GenBank/DDBJ whole genome shotgun (WGS) entry which is preliminary data.</text>
</comment>
<dbReference type="RefSeq" id="WP_286213902.1">
    <property type="nucleotide sequence ID" value="NZ_AP027736.1"/>
</dbReference>
<dbReference type="PANTHER" id="PTHR47089:SF1">
    <property type="entry name" value="GUANOSINE ABC TRANSPORTER PERMEASE PROTEIN NUPP"/>
    <property type="match status" value="1"/>
</dbReference>
<keyword evidence="5 6" id="KW-0472">Membrane</keyword>
<dbReference type="InterPro" id="IPR001851">
    <property type="entry name" value="ABC_transp_permease"/>
</dbReference>
<evidence type="ECO:0000256" key="5">
    <source>
        <dbReference type="ARBA" id="ARBA00023136"/>
    </source>
</evidence>
<accession>A0ABP9WDW1</accession>
<reference evidence="7 8" key="1">
    <citation type="submission" date="2024-02" db="EMBL/GenBank/DDBJ databases">
        <title>Lysinimicrobium sediminis NBRC 112286.</title>
        <authorList>
            <person name="Ichikawa N."/>
            <person name="Katano-Makiyama Y."/>
            <person name="Hidaka K."/>
        </authorList>
    </citation>
    <scope>NUCLEOTIDE SEQUENCE [LARGE SCALE GENOMIC DNA]</scope>
    <source>
        <strain evidence="7 8">NBRC 112286</strain>
    </source>
</reference>
<evidence type="ECO:0008006" key="9">
    <source>
        <dbReference type="Google" id="ProtNLM"/>
    </source>
</evidence>
<protein>
    <recommendedName>
        <fullName evidence="9">ABC transporter permease</fullName>
    </recommendedName>
</protein>
<evidence type="ECO:0000256" key="1">
    <source>
        <dbReference type="ARBA" id="ARBA00004651"/>
    </source>
</evidence>
<feature type="transmembrane region" description="Helical" evidence="6">
    <location>
        <begin position="131"/>
        <end position="151"/>
    </location>
</feature>
<evidence type="ECO:0000256" key="4">
    <source>
        <dbReference type="ARBA" id="ARBA00022989"/>
    </source>
</evidence>
<keyword evidence="4 6" id="KW-1133">Transmembrane helix</keyword>
<feature type="transmembrane region" description="Helical" evidence="6">
    <location>
        <begin position="288"/>
        <end position="309"/>
    </location>
</feature>
<feature type="transmembrane region" description="Helical" evidence="6">
    <location>
        <begin position="368"/>
        <end position="390"/>
    </location>
</feature>
<evidence type="ECO:0000256" key="3">
    <source>
        <dbReference type="ARBA" id="ARBA00022692"/>
    </source>
</evidence>
<organism evidence="7 8">
    <name type="scientific">Demequina sediminis</name>
    <dbReference type="NCBI Taxonomy" id="1930058"/>
    <lineage>
        <taxon>Bacteria</taxon>
        <taxon>Bacillati</taxon>
        <taxon>Actinomycetota</taxon>
        <taxon>Actinomycetes</taxon>
        <taxon>Micrococcales</taxon>
        <taxon>Demequinaceae</taxon>
        <taxon>Demequina</taxon>
    </lineage>
</organism>
<comment type="subcellular location">
    <subcellularLocation>
        <location evidence="1">Cell membrane</location>
        <topology evidence="1">Multi-pass membrane protein</topology>
    </subcellularLocation>
</comment>
<evidence type="ECO:0000256" key="6">
    <source>
        <dbReference type="SAM" id="Phobius"/>
    </source>
</evidence>
<sequence>MSATTEAPATPEKDRDARGMLKEIVESQTLVVILAIVASLILGSVLIVIASAEVREAAVYFFSRPGDTFAAIGDAVVGAYQAMFQGAVFNSNGNSFAAQIKPFTQTLTVATPLIFAGLGLGIGFRAGLFNIGAQGQIVIGATLGGFIGWTWELPAGLHLLVAVIGCVVGGALWGFIPGILKARTGAHEVITTIMLNYIALNLVAFLLTKDAFQRPGSDNPQSPLIHETAEYPLILGEQFPLHLGFLIALAAAAGVWWLMERSTLGFQFRAVGANPSAARTAGMSVAKAYILVMTLAGALAGLAGSAQILGTEKSLTTDVAASFGFDAITVALLGRSRPVGTVMAAILFGGLRASGPALQVQAGLPVDIVLVIQSLIVLFIAAPPLVRFLFRLPTPTNVKEVAA</sequence>
<keyword evidence="2" id="KW-1003">Cell membrane</keyword>
<evidence type="ECO:0000256" key="2">
    <source>
        <dbReference type="ARBA" id="ARBA00022475"/>
    </source>
</evidence>
<evidence type="ECO:0000313" key="8">
    <source>
        <dbReference type="Proteomes" id="UP001426770"/>
    </source>
</evidence>
<feature type="transmembrane region" description="Helical" evidence="6">
    <location>
        <begin position="103"/>
        <end position="124"/>
    </location>
</feature>